<reference evidence="2" key="1">
    <citation type="journal article" date="2014" name="Int. J. Syst. Evol. Microbiol.">
        <title>Complete genome sequence of Corynebacterium casei LMG S-19264T (=DSM 44701T), isolated from a smear-ripened cheese.</title>
        <authorList>
            <consortium name="US DOE Joint Genome Institute (JGI-PGF)"/>
            <person name="Walter F."/>
            <person name="Albersmeier A."/>
            <person name="Kalinowski J."/>
            <person name="Ruckert C."/>
        </authorList>
    </citation>
    <scope>NUCLEOTIDE SEQUENCE</scope>
    <source>
        <strain evidence="2">JCM 3091</strain>
    </source>
</reference>
<comment type="caution">
    <text evidence="2">The sequence shown here is derived from an EMBL/GenBank/DDBJ whole genome shotgun (WGS) entry which is preliminary data.</text>
</comment>
<dbReference type="RefSeq" id="WP_189115975.1">
    <property type="nucleotide sequence ID" value="NZ_BMQC01000027.1"/>
</dbReference>
<name>A0A8J3BVU0_9ACTN</name>
<dbReference type="PANTHER" id="PTHR21666">
    <property type="entry name" value="PEPTIDASE-RELATED"/>
    <property type="match status" value="1"/>
</dbReference>
<dbReference type="SUPFAM" id="SSF51261">
    <property type="entry name" value="Duplicated hybrid motif"/>
    <property type="match status" value="1"/>
</dbReference>
<protein>
    <recommendedName>
        <fullName evidence="1">M23ase beta-sheet core domain-containing protein</fullName>
    </recommendedName>
</protein>
<dbReference type="InterPro" id="IPR050570">
    <property type="entry name" value="Cell_wall_metabolism_enzyme"/>
</dbReference>
<keyword evidence="3" id="KW-1185">Reference proteome</keyword>
<accession>A0A8J3BVU0</accession>
<dbReference type="CDD" id="cd12797">
    <property type="entry name" value="M23_peptidase"/>
    <property type="match status" value="1"/>
</dbReference>
<dbReference type="EMBL" id="BMQC01000027">
    <property type="protein sequence ID" value="GGK43727.1"/>
    <property type="molecule type" value="Genomic_DNA"/>
</dbReference>
<reference evidence="2" key="2">
    <citation type="submission" date="2020-09" db="EMBL/GenBank/DDBJ databases">
        <authorList>
            <person name="Sun Q."/>
            <person name="Ohkuma M."/>
        </authorList>
    </citation>
    <scope>NUCLEOTIDE SEQUENCE</scope>
    <source>
        <strain evidence="2">JCM 3091</strain>
    </source>
</reference>
<gene>
    <name evidence="2" type="ORF">GCM10010124_40630</name>
</gene>
<dbReference type="AlphaFoldDB" id="A0A8J3BVU0"/>
<evidence type="ECO:0000259" key="1">
    <source>
        <dbReference type="Pfam" id="PF01551"/>
    </source>
</evidence>
<feature type="domain" description="M23ase beta-sheet core" evidence="1">
    <location>
        <begin position="213"/>
        <end position="330"/>
    </location>
</feature>
<dbReference type="Pfam" id="PF01551">
    <property type="entry name" value="Peptidase_M23"/>
    <property type="match status" value="1"/>
</dbReference>
<proteinExistence type="predicted"/>
<organism evidence="2 3">
    <name type="scientific">Pilimelia terevasa</name>
    <dbReference type="NCBI Taxonomy" id="53372"/>
    <lineage>
        <taxon>Bacteria</taxon>
        <taxon>Bacillati</taxon>
        <taxon>Actinomycetota</taxon>
        <taxon>Actinomycetes</taxon>
        <taxon>Micromonosporales</taxon>
        <taxon>Micromonosporaceae</taxon>
        <taxon>Pilimelia</taxon>
    </lineage>
</organism>
<evidence type="ECO:0000313" key="2">
    <source>
        <dbReference type="EMBL" id="GGK43727.1"/>
    </source>
</evidence>
<dbReference type="Gene3D" id="2.70.70.10">
    <property type="entry name" value="Glucose Permease (Domain IIA)"/>
    <property type="match status" value="1"/>
</dbReference>
<dbReference type="InterPro" id="IPR011055">
    <property type="entry name" value="Dup_hybrid_motif"/>
</dbReference>
<sequence>MSRVVAWSCGGALAVLLLFVGAAAGVLSAGGGGTGGGCLPGPAPSGPAAPGLSAEQAGNAEVIVGVGRRLGVPPRGWVVAVATALQESDLINLGHRGVANDNDSLGLFQQRPSMGWGTPAQLTNPAYAAEAFYRRLLTVDRWQELPVTVAAQRVQRSAFPDAYARHEARATAIVGGNGAPVADCVPGAVGAHGWVRPAPGPLVSGYRTAARPGHDGVDLGAPRGAVVRAAGAGVVATVLCNVGGVTHAPNGRPSACDRDGSPSASGCGWYVDVRHGGNVTTRYCHLGRAPGVRVGQPVAAGTPLGVVGSSGNSSGPHLHFEVHRGFPATSGNAVEPEVFLARVGVRL</sequence>
<dbReference type="InterPro" id="IPR016047">
    <property type="entry name" value="M23ase_b-sheet_dom"/>
</dbReference>
<dbReference type="Proteomes" id="UP000662200">
    <property type="component" value="Unassembled WGS sequence"/>
</dbReference>
<dbReference type="PANTHER" id="PTHR21666:SF270">
    <property type="entry name" value="MUREIN HYDROLASE ACTIVATOR ENVC"/>
    <property type="match status" value="1"/>
</dbReference>
<evidence type="ECO:0000313" key="3">
    <source>
        <dbReference type="Proteomes" id="UP000662200"/>
    </source>
</evidence>
<dbReference type="GO" id="GO:0004222">
    <property type="term" value="F:metalloendopeptidase activity"/>
    <property type="evidence" value="ECO:0007669"/>
    <property type="project" value="TreeGrafter"/>
</dbReference>